<organism evidence="2 3">
    <name type="scientific">Dissophora globulifera</name>
    <dbReference type="NCBI Taxonomy" id="979702"/>
    <lineage>
        <taxon>Eukaryota</taxon>
        <taxon>Fungi</taxon>
        <taxon>Fungi incertae sedis</taxon>
        <taxon>Mucoromycota</taxon>
        <taxon>Mortierellomycotina</taxon>
        <taxon>Mortierellomycetes</taxon>
        <taxon>Mortierellales</taxon>
        <taxon>Mortierellaceae</taxon>
        <taxon>Dissophora</taxon>
    </lineage>
</organism>
<name>A0A9P6RVZ6_9FUNG</name>
<proteinExistence type="predicted"/>
<comment type="caution">
    <text evidence="2">The sequence shown here is derived from an EMBL/GenBank/DDBJ whole genome shotgun (WGS) entry which is preliminary data.</text>
</comment>
<feature type="compositionally biased region" description="Basic and acidic residues" evidence="1">
    <location>
        <begin position="1"/>
        <end position="12"/>
    </location>
</feature>
<feature type="compositionally biased region" description="Basic and acidic residues" evidence="1">
    <location>
        <begin position="57"/>
        <end position="66"/>
    </location>
</feature>
<gene>
    <name evidence="2" type="ORF">BGZ99_008401</name>
</gene>
<feature type="compositionally biased region" description="Polar residues" evidence="1">
    <location>
        <begin position="275"/>
        <end position="296"/>
    </location>
</feature>
<sequence>MRTFQQRHERAPRPRQSRTKSVGQTGSLHEPAVVDNSRSLPDLRVNKGGVDTNNVINDDKEDRDNGSRSFFADMDELLRPYCFTFNKLTNLRRLEVYSVSNNPCDWETLGRVLSTLVFGSHHGEPEILSAAATGPIASNRNGSNSGRKRLPLAQNQIREFHLHTESGLDSRTGKLLSIFDHLEVLELHPVHIMDQHWITDWELQRRQSLKALRMGSTSFWGVVMSSYEYLRHFINLEELRVVANDPSQFKWVEDIKRKGFQRKQRQLQPAVIPSGTESKSSAECNREGSNINTNINNSHEPPSLCLPLLKKLGVFTNGTKGADTLHIIVEAFSEQLEEFVFRASLTPEPARFSHPFPRLTRLALRGEFLDRFDAMSLAKQCPAIELLALQRKYPSYTSQTEAETAAASDIITDSFVDALRKLGNLRCLFLEGGWRLTDRQILRLARGCPSLYKIGLHHCDILTADTIGTLDVILSRRTKYPLKTRGLYRLQKSTTEDYTKGATWRKLFFGYEDD</sequence>
<evidence type="ECO:0000256" key="1">
    <source>
        <dbReference type="SAM" id="MobiDB-lite"/>
    </source>
</evidence>
<reference evidence="2" key="1">
    <citation type="journal article" date="2020" name="Fungal Divers.">
        <title>Resolving the Mortierellaceae phylogeny through synthesis of multi-gene phylogenetics and phylogenomics.</title>
        <authorList>
            <person name="Vandepol N."/>
            <person name="Liber J."/>
            <person name="Desiro A."/>
            <person name="Na H."/>
            <person name="Kennedy M."/>
            <person name="Barry K."/>
            <person name="Grigoriev I.V."/>
            <person name="Miller A.N."/>
            <person name="O'Donnell K."/>
            <person name="Stajich J.E."/>
            <person name="Bonito G."/>
        </authorList>
    </citation>
    <scope>NUCLEOTIDE SEQUENCE</scope>
    <source>
        <strain evidence="2">REB-010B</strain>
    </source>
</reference>
<keyword evidence="3" id="KW-1185">Reference proteome</keyword>
<dbReference type="EMBL" id="JAAAIP010000065">
    <property type="protein sequence ID" value="KAG0327061.1"/>
    <property type="molecule type" value="Genomic_DNA"/>
</dbReference>
<evidence type="ECO:0000313" key="3">
    <source>
        <dbReference type="Proteomes" id="UP000738325"/>
    </source>
</evidence>
<dbReference type="InterPro" id="IPR032675">
    <property type="entry name" value="LRR_dom_sf"/>
</dbReference>
<dbReference type="Gene3D" id="3.80.10.10">
    <property type="entry name" value="Ribonuclease Inhibitor"/>
    <property type="match status" value="1"/>
</dbReference>
<feature type="region of interest" description="Disordered" evidence="1">
    <location>
        <begin position="1"/>
        <end position="67"/>
    </location>
</feature>
<dbReference type="OrthoDB" id="2420896at2759"/>
<dbReference type="AlphaFoldDB" id="A0A9P6RVZ6"/>
<dbReference type="SUPFAM" id="SSF52047">
    <property type="entry name" value="RNI-like"/>
    <property type="match status" value="1"/>
</dbReference>
<dbReference type="Proteomes" id="UP000738325">
    <property type="component" value="Unassembled WGS sequence"/>
</dbReference>
<protein>
    <submittedName>
        <fullName evidence="2">Uncharacterized protein</fullName>
    </submittedName>
</protein>
<evidence type="ECO:0000313" key="2">
    <source>
        <dbReference type="EMBL" id="KAG0327061.1"/>
    </source>
</evidence>
<accession>A0A9P6RVZ6</accession>
<feature type="region of interest" description="Disordered" evidence="1">
    <location>
        <begin position="264"/>
        <end position="296"/>
    </location>
</feature>